<feature type="domain" description="ARMC9 CTLH-like" evidence="6">
    <location>
        <begin position="47"/>
        <end position="178"/>
    </location>
</feature>
<sequence length="904" mass="102406">MEPPSLLPHVDELVMEYLLFRGFTKSFQVFSAERKRDRARGFDVEQIIAQLLVSVQTYQIETLLETWKFLTARFFNHLDASYASTLQQLETSLLRLYVVNAVKSGHRDKATEFFQLHADKLNASVAAQGAGLDSWSRWFILPYIEHPESDAYFQVFFGQPWLEAFVTSFRNFLSLVFRNLPLPKLLAFQLARLEEPTLKLRLKVSQSEATRLRLYNSEATAKIKKLEEAGRQLHSILRMMVQHNFMEHFSASTPSYVDVTSDRNKNRSRSRSYGAVTASVGLSHKQMKEIGELFGISSEESPHVDPPVPASLIREFNMLNDWEPTQSAMTARSRFSSDGQFLAIAKLGNNHIDIWSANPVALSPSSTIKLPARLISLNWLGPGPSKQLLACTLEDGETMVWDSDGQEVISCLPTEENLQIQQLMCAREAPIAACLFTSRDEEDNALQQILVLHGGMEEPMQDYFPMEDKQLTCLAWSNLGNVLITGSRTGDIEFIDVIRPERIHRCNLISCSGSARIDGGNLAAICLSPDGESMLSVHENGAVVMEWSVASILVAVSSPNDAASDVRGSVIDVKPTLTRTYEMDKPLASIDAEVDTTIRFLGAADYFAVGDSAALHIFKHGEKRCISTFIPNQATVADLDWHPKLPAITMNRKLAFDNRLCYERDVLRQQARHQRKLEQMVPTCHSPSKVYLDSNAPAPHPHLATNAKRQQMERDRQLDIYHQNQRLANKMVQIMNRRGDACKKPTLVNRAVQKRRQNAIDQENRRLKERLAHLKPYYNTKKWDGEWQQHAHKEWLHLRVAGAKLLESVACQEEVPIYQEEAEEDEEQVRELPPCLLLEATTRQGVEITVDELQIELTRSDIAELGDRGLMIHGSWKDNVFGELLVNHDTLVEVAQIVDDLEIM</sequence>
<reference evidence="7" key="1">
    <citation type="submission" date="2021-01" db="EMBL/GenBank/DDBJ databases">
        <title>Phytophthora aleatoria, a newly-described species from Pinus radiata is distinct from Phytophthora cactorum isolates based on comparative genomics.</title>
        <authorList>
            <person name="Mcdougal R."/>
            <person name="Panda P."/>
            <person name="Williams N."/>
            <person name="Studholme D.J."/>
        </authorList>
    </citation>
    <scope>NUCLEOTIDE SEQUENCE</scope>
    <source>
        <strain evidence="7">NZFS 4037</strain>
    </source>
</reference>
<evidence type="ECO:0000256" key="2">
    <source>
        <dbReference type="ARBA" id="ARBA00004603"/>
    </source>
</evidence>
<evidence type="ECO:0000256" key="4">
    <source>
        <dbReference type="ARBA" id="ARBA00008315"/>
    </source>
</evidence>
<dbReference type="AlphaFoldDB" id="A0A8J5IRR7"/>
<dbReference type="InterPro" id="IPR056327">
    <property type="entry name" value="ARMC9_CTLH-like_dom"/>
</dbReference>
<comment type="similarity">
    <text evidence="3">Belongs to the WD repeat WDR91 family.</text>
</comment>
<dbReference type="PANTHER" id="PTHR13083:SF3">
    <property type="entry name" value="WD REPEAT-CONTAINING PROTEIN 91"/>
    <property type="match status" value="1"/>
</dbReference>
<comment type="subcellular location">
    <subcellularLocation>
        <location evidence="1">Early endosome</location>
    </subcellularLocation>
    <subcellularLocation>
        <location evidence="2">Late endosome</location>
    </subcellularLocation>
</comment>
<dbReference type="GO" id="GO:0051898">
    <property type="term" value="P:negative regulation of phosphatidylinositol 3-kinase/protein kinase B signal transduction"/>
    <property type="evidence" value="ECO:0007669"/>
    <property type="project" value="InterPro"/>
</dbReference>
<dbReference type="GO" id="GO:0045022">
    <property type="term" value="P:early endosome to late endosome transport"/>
    <property type="evidence" value="ECO:0007669"/>
    <property type="project" value="InterPro"/>
</dbReference>
<accession>A0A8J5IRR7</accession>
<dbReference type="Pfam" id="PF23138">
    <property type="entry name" value="CTLH_Armc9"/>
    <property type="match status" value="1"/>
</dbReference>
<dbReference type="InterPro" id="IPR039724">
    <property type="entry name" value="WDR91"/>
</dbReference>
<comment type="similarity">
    <text evidence="4">Belongs to the CFAP97 family.</text>
</comment>
<evidence type="ECO:0000256" key="5">
    <source>
        <dbReference type="ARBA" id="ARBA00022753"/>
    </source>
</evidence>
<evidence type="ECO:0000256" key="1">
    <source>
        <dbReference type="ARBA" id="ARBA00004412"/>
    </source>
</evidence>
<protein>
    <recommendedName>
        <fullName evidence="6">ARMC9 CTLH-like domain-containing protein</fullName>
    </recommendedName>
</protein>
<dbReference type="GO" id="GO:0031902">
    <property type="term" value="C:late endosome membrane"/>
    <property type="evidence" value="ECO:0007669"/>
    <property type="project" value="TreeGrafter"/>
</dbReference>
<evidence type="ECO:0000256" key="3">
    <source>
        <dbReference type="ARBA" id="ARBA00006128"/>
    </source>
</evidence>
<comment type="caution">
    <text evidence="7">The sequence shown here is derived from an EMBL/GenBank/DDBJ whole genome shotgun (WGS) entry which is preliminary data.</text>
</comment>
<dbReference type="GO" id="GO:0141039">
    <property type="term" value="F:phosphatidylinositol 3-kinase inhibitor activity"/>
    <property type="evidence" value="ECO:0007669"/>
    <property type="project" value="InterPro"/>
</dbReference>
<keyword evidence="5" id="KW-0967">Endosome</keyword>
<dbReference type="PANTHER" id="PTHR13083">
    <property type="entry name" value="WD REPEAT-CONTAINING PROTEIN 91"/>
    <property type="match status" value="1"/>
</dbReference>
<evidence type="ECO:0000259" key="6">
    <source>
        <dbReference type="Pfam" id="PF23138"/>
    </source>
</evidence>
<dbReference type="GO" id="GO:0031901">
    <property type="term" value="C:early endosome membrane"/>
    <property type="evidence" value="ECO:0007669"/>
    <property type="project" value="TreeGrafter"/>
</dbReference>
<dbReference type="InterPro" id="IPR006594">
    <property type="entry name" value="LisH"/>
</dbReference>
<name>A0A8J5IRR7_9STRA</name>
<organism evidence="7 8">
    <name type="scientific">Phytophthora aleatoria</name>
    <dbReference type="NCBI Taxonomy" id="2496075"/>
    <lineage>
        <taxon>Eukaryota</taxon>
        <taxon>Sar</taxon>
        <taxon>Stramenopiles</taxon>
        <taxon>Oomycota</taxon>
        <taxon>Peronosporomycetes</taxon>
        <taxon>Peronosporales</taxon>
        <taxon>Peronosporaceae</taxon>
        <taxon>Phytophthora</taxon>
    </lineage>
</organism>
<dbReference type="Proteomes" id="UP000709295">
    <property type="component" value="Unassembled WGS sequence"/>
</dbReference>
<proteinExistence type="inferred from homology"/>
<evidence type="ECO:0000313" key="7">
    <source>
        <dbReference type="EMBL" id="KAG6964025.1"/>
    </source>
</evidence>
<dbReference type="InterPro" id="IPR029488">
    <property type="entry name" value="Hmw/CFAP97"/>
</dbReference>
<dbReference type="PROSITE" id="PS50896">
    <property type="entry name" value="LISH"/>
    <property type="match status" value="1"/>
</dbReference>
<evidence type="ECO:0000313" key="8">
    <source>
        <dbReference type="Proteomes" id="UP000709295"/>
    </source>
</evidence>
<keyword evidence="8" id="KW-1185">Reference proteome</keyword>
<dbReference type="Pfam" id="PF13879">
    <property type="entry name" value="Hmw_CFAP97"/>
    <property type="match status" value="1"/>
</dbReference>
<dbReference type="EMBL" id="JAENGY010000395">
    <property type="protein sequence ID" value="KAG6964025.1"/>
    <property type="molecule type" value="Genomic_DNA"/>
</dbReference>
<gene>
    <name evidence="7" type="ORF">JG688_00007880</name>
</gene>